<dbReference type="AlphaFoldDB" id="A0AA40AXQ4"/>
<organism evidence="2 3">
    <name type="scientific">Apiosordaria backusii</name>
    <dbReference type="NCBI Taxonomy" id="314023"/>
    <lineage>
        <taxon>Eukaryota</taxon>
        <taxon>Fungi</taxon>
        <taxon>Dikarya</taxon>
        <taxon>Ascomycota</taxon>
        <taxon>Pezizomycotina</taxon>
        <taxon>Sordariomycetes</taxon>
        <taxon>Sordariomycetidae</taxon>
        <taxon>Sordariales</taxon>
        <taxon>Lasiosphaeriaceae</taxon>
        <taxon>Apiosordaria</taxon>
    </lineage>
</organism>
<keyword evidence="1" id="KW-0472">Membrane</keyword>
<evidence type="ECO:0000313" key="3">
    <source>
        <dbReference type="Proteomes" id="UP001172159"/>
    </source>
</evidence>
<keyword evidence="3" id="KW-1185">Reference proteome</keyword>
<comment type="caution">
    <text evidence="2">The sequence shown here is derived from an EMBL/GenBank/DDBJ whole genome shotgun (WGS) entry which is preliminary data.</text>
</comment>
<evidence type="ECO:0000313" key="2">
    <source>
        <dbReference type="EMBL" id="KAK0723970.1"/>
    </source>
</evidence>
<name>A0AA40AXQ4_9PEZI</name>
<keyword evidence="1" id="KW-0812">Transmembrane</keyword>
<accession>A0AA40AXQ4</accession>
<dbReference type="EMBL" id="JAUKTV010000011">
    <property type="protein sequence ID" value="KAK0723970.1"/>
    <property type="molecule type" value="Genomic_DNA"/>
</dbReference>
<proteinExistence type="predicted"/>
<keyword evidence="1" id="KW-1133">Transmembrane helix</keyword>
<dbReference type="Proteomes" id="UP001172159">
    <property type="component" value="Unassembled WGS sequence"/>
</dbReference>
<gene>
    <name evidence="2" type="ORF">B0T21DRAFT_47439</name>
</gene>
<sequence length="265" mass="30878">MFWSFDWQNLASEHWLFVFDASPLLLMLFILLFSGLGLTFSCGISLGAGIGLFSAELLLRGRRAEHGEHWRIRIDIFGRHHSFCFVHWRIAVAGLSACGEISRRQPDWHNIFTQQNWGCEGKRRALFIITMPKSLAGRKSPNNADPAATWTPQSRRHHLYQQFFFFLCLQHLHSPTFYQHVLGLFPVILFSHHRICSIPRRGNSHNYGKGWRSFLSESLVIRRWSYDLIPILRGLLLGRSEKRSSFFYDLIKKHRFSPSPTRGKP</sequence>
<reference evidence="2" key="1">
    <citation type="submission" date="2023-06" db="EMBL/GenBank/DDBJ databases">
        <title>Genome-scale phylogeny and comparative genomics of the fungal order Sordariales.</title>
        <authorList>
            <consortium name="Lawrence Berkeley National Laboratory"/>
            <person name="Hensen N."/>
            <person name="Bonometti L."/>
            <person name="Westerberg I."/>
            <person name="Brannstrom I.O."/>
            <person name="Guillou S."/>
            <person name="Cros-Aarteil S."/>
            <person name="Calhoun S."/>
            <person name="Haridas S."/>
            <person name="Kuo A."/>
            <person name="Mondo S."/>
            <person name="Pangilinan J."/>
            <person name="Riley R."/>
            <person name="Labutti K."/>
            <person name="Andreopoulos B."/>
            <person name="Lipzen A."/>
            <person name="Chen C."/>
            <person name="Yanf M."/>
            <person name="Daum C."/>
            <person name="Ng V."/>
            <person name="Clum A."/>
            <person name="Steindorff A."/>
            <person name="Ohm R."/>
            <person name="Martin F."/>
            <person name="Silar P."/>
            <person name="Natvig D."/>
            <person name="Lalanne C."/>
            <person name="Gautier V."/>
            <person name="Ament-Velasquez S.L."/>
            <person name="Kruys A."/>
            <person name="Hutchinson M.I."/>
            <person name="Powell A.J."/>
            <person name="Barry K."/>
            <person name="Miller A.N."/>
            <person name="Grigoriev I.V."/>
            <person name="Debuchy R."/>
            <person name="Gladieux P."/>
            <person name="Thoren M.H."/>
            <person name="Johannesson H."/>
        </authorList>
    </citation>
    <scope>NUCLEOTIDE SEQUENCE</scope>
    <source>
        <strain evidence="2">CBS 540.89</strain>
    </source>
</reference>
<evidence type="ECO:0000256" key="1">
    <source>
        <dbReference type="SAM" id="Phobius"/>
    </source>
</evidence>
<protein>
    <submittedName>
        <fullName evidence="2">Uncharacterized protein</fullName>
    </submittedName>
</protein>
<feature type="transmembrane region" description="Helical" evidence="1">
    <location>
        <begin position="24"/>
        <end position="53"/>
    </location>
</feature>